<dbReference type="GO" id="GO:0004553">
    <property type="term" value="F:hydrolase activity, hydrolyzing O-glycosyl compounds"/>
    <property type="evidence" value="ECO:0007669"/>
    <property type="project" value="UniProtKB-ARBA"/>
</dbReference>
<evidence type="ECO:0000313" key="7">
    <source>
        <dbReference type="EMBL" id="KAA6303044.1"/>
    </source>
</evidence>
<dbReference type="Proteomes" id="UP000324575">
    <property type="component" value="Unassembled WGS sequence"/>
</dbReference>
<dbReference type="GO" id="GO:0008233">
    <property type="term" value="F:peptidase activity"/>
    <property type="evidence" value="ECO:0007669"/>
    <property type="project" value="UniProtKB-KW"/>
</dbReference>
<dbReference type="PANTHER" id="PTHR19277">
    <property type="entry name" value="PENTRAXIN"/>
    <property type="match status" value="1"/>
</dbReference>
<evidence type="ECO:0000256" key="4">
    <source>
        <dbReference type="ARBA" id="ARBA00023157"/>
    </source>
</evidence>
<keyword evidence="7" id="KW-0378">Hydrolase</keyword>
<feature type="domain" description="Secretion system C-terminal sorting" evidence="6">
    <location>
        <begin position="3289"/>
        <end position="3352"/>
    </location>
</feature>
<reference evidence="7 8" key="1">
    <citation type="submission" date="2019-03" db="EMBL/GenBank/DDBJ databases">
        <title>Single cell metagenomics reveals metabolic interactions within the superorganism composed of flagellate Streblomastix strix and complex community of Bacteroidetes bacteria on its surface.</title>
        <authorList>
            <person name="Treitli S.C."/>
            <person name="Kolisko M."/>
            <person name="Husnik F."/>
            <person name="Keeling P."/>
            <person name="Hampl V."/>
        </authorList>
    </citation>
    <scope>NUCLEOTIDE SEQUENCE [LARGE SCALE GENOMIC DNA]</scope>
    <source>
        <strain evidence="7">St1</strain>
    </source>
</reference>
<keyword evidence="5" id="KW-0732">Signal</keyword>
<accession>A0A5M8P3T0</accession>
<dbReference type="InterPro" id="IPR013320">
    <property type="entry name" value="ConA-like_dom_sf"/>
</dbReference>
<dbReference type="PANTHER" id="PTHR19277:SF125">
    <property type="entry name" value="B6"/>
    <property type="match status" value="1"/>
</dbReference>
<dbReference type="InterPro" id="IPR051360">
    <property type="entry name" value="Neuronal_Pentraxin_Related"/>
</dbReference>
<dbReference type="InterPro" id="IPR026444">
    <property type="entry name" value="Secre_tail"/>
</dbReference>
<dbReference type="EMBL" id="SNRX01000003">
    <property type="protein sequence ID" value="KAA6303044.1"/>
    <property type="molecule type" value="Genomic_DNA"/>
</dbReference>
<gene>
    <name evidence="7" type="ORF">EZS26_000647</name>
</gene>
<organism evidence="7 8">
    <name type="scientific">Candidatus Ordinivivax streblomastigis</name>
    <dbReference type="NCBI Taxonomy" id="2540710"/>
    <lineage>
        <taxon>Bacteria</taxon>
        <taxon>Pseudomonadati</taxon>
        <taxon>Bacteroidota</taxon>
        <taxon>Bacteroidia</taxon>
        <taxon>Bacteroidales</taxon>
        <taxon>Candidatus Ordinivivax</taxon>
    </lineage>
</organism>
<dbReference type="NCBIfam" id="TIGR04183">
    <property type="entry name" value="Por_Secre_tail"/>
    <property type="match status" value="1"/>
</dbReference>
<dbReference type="GO" id="GO:0006508">
    <property type="term" value="P:proteolysis"/>
    <property type="evidence" value="ECO:0007669"/>
    <property type="project" value="UniProtKB-KW"/>
</dbReference>
<evidence type="ECO:0000256" key="2">
    <source>
        <dbReference type="ARBA" id="ARBA00022723"/>
    </source>
</evidence>
<evidence type="ECO:0000259" key="6">
    <source>
        <dbReference type="Pfam" id="PF18962"/>
    </source>
</evidence>
<proteinExistence type="predicted"/>
<evidence type="ECO:0000256" key="3">
    <source>
        <dbReference type="ARBA" id="ARBA00022837"/>
    </source>
</evidence>
<evidence type="ECO:0000256" key="1">
    <source>
        <dbReference type="ARBA" id="ARBA00001913"/>
    </source>
</evidence>
<dbReference type="GO" id="GO:0005975">
    <property type="term" value="P:carbohydrate metabolic process"/>
    <property type="evidence" value="ECO:0007669"/>
    <property type="project" value="UniProtKB-ARBA"/>
</dbReference>
<comment type="cofactor">
    <cofactor evidence="1">
        <name>Ca(2+)</name>
        <dbReference type="ChEBI" id="CHEBI:29108"/>
    </cofactor>
</comment>
<dbReference type="EC" id="3.4.24.13" evidence="7"/>
<dbReference type="SUPFAM" id="SSF49899">
    <property type="entry name" value="Concanavalin A-like lectins/glucanases"/>
    <property type="match status" value="3"/>
</dbReference>
<sequence>MVLTNFLKTNPLSATKRRRFNSRNALKTILCAMFMITAAMPAWAQYAGGSGTKNDPHLISNLAQLKYFRDEVNKSNGHCSGKYFKLTADINCNSEAHFEPIGQNTDGHDFYNATFDGDFHTISYVKQTQNRTTASNRGLFGRISSSVIKNVKLTNFTIEGKEFIGALVSHSVNWNEIENCYIENGSLWVGNQAVGGIIGKINGSSNLSPDHFYITGCYVKGVTVNYGKATGTVDAGGLIGRMDGWVKNPVIKDCYAGADLRDNNGTTGDKNWIGGLIGSCSSVTKVIRCFVYANWNTMNYSNNNHGSIVGYADADNLVRTTACYTPNSVSFRCNSRPNSVSGLNAKDYFVPIDLWARFERINDDGSDITEGSPSVQRWTYADPWNPLPSVTNYVLRVAKGSNISSITPPGEGAKGDSYVYGNARTNWKATVNINEHQKAMGFSFSGTKVGEGTKTDSEWIFQPTSDGTVSVATIVSIPYPTGIKAPFDQWEQKITLTWQANNPDNLSGKFYIYKKVGAGYWTPTDLSVDVRNGSSQSYTKDVMLTNDELDKTMVFGIAFVEGSGGGPSDFPSRHKGETGNVNTTVKIDLSQFTVTGSANKINLSFTLDNHLNNSHSDWSYTIYRKKNDNDNQIDAAYAKIANATDQPFIAAGKGPTSYAYEDTELGNATSCDKFAYYLSVKALNHTFDSEVKKGNITAASSLSAMKATKGEYTGSVRISWSTKKVIPNSEERYKVWRRVIGDRPSEWADLATINTTDADYTFTDDRALPGIFYEYKTELYQKCLDNYEVLGELSSIGFAQSTGTVSGRITYGSGTAVEKVDVLVKRSEEDTEYKQYRSLKAVGGGQTFAWEPDGAYFNPIVTGDFTYQFYLYPQGGLTNSKDANRIWIGSIGNGTDTSDGAAHTIWLALKAIPNNPNAYQLLSSTTSELTTSFTIPANTFTHVSVVKKNGQLTLYVVNDTDRDNVYIQKSGSVAQPATAFPTPSIRMGYDLKGNLDECRLWKRALTEAEILRDYNRILTGGETDLKAYWTFDEPLNGYIFDISRVGQVFNNNHGTRTLLSDAENIPADHQLALKGITDANGNYQIRGVSFNGEGTSYAIVPTLGVHQFQPVQHLRYVSNQSLVHNGTDFTDISSFKVTGNVTYAGGDYPVEDVVINIDGMAANRDGQLVTTNSEGKFEVDVPIGDHFISIGKTGHVFANDGRYPAGTEKLNFQKPINNLTFSDNTIVTVVGRVAGGQVETDKPVGFGLSKANIGKATITLETVSDYYQLNTSGSERSLDYVTDRIASKTTLLNPTIGGKIEIETDSRNGEFITKLPPVPFRVTNVVSNGLNGKTEFRLEKEILNPNPNLSNTLAYTDTINNRIYELSCNDSLRITRYNDPVFEVKDLGNPYGVFGDSTFVYSDVALNVSDTIPLYNSAGVYTLSYPVFTKQNRYRWAVSASENYVNADGSEPVKDIVPVKDLEIYVENALSSTRIILDSDYKNGELEQSEHTIVLDEKGKAVYTFVGGFPNLSGDHLLSAKMTFNHNGKTITWPTSDTGFLGYVLGDIASSGTNFITKGPDLIDYVLRDPPGSNSSAYLEKGSVITSAHTFAKTGTSQTDNYFMLKLGGDVTIVTGLGVALEVKTEANDDLSVGLAHSTSYTSSTTTTTTTSLTQQIASSDSPDFVGSNADIYIGSSSNLLFGLVNDLRFYPAAGAPGGAPGTGKYKLFPKEVLSAGLTFSTSFTYTQDQILNVLIPNIIRNRNSLLQSVSAIPSVNTALLTEPVYYTTLNPEDADFGKADSYKMYTPSTRPGIYTDAVMEYNNWIKGWQQSIADNEKAKINAIERKSNAATFWENKSFGAGVNIEASKTVETESSWEKEYSFEINATVTNVAGFEIAGVGFETQILAGGGGGETTTDEGSTVKSVTAGISLSDDSPGDSYSVDIYHPTDAGGYIFQTRAGQTACPYEGEEKTLFYLPGEKILNYGTFQIEKPSLFIDRAVNATVENIPSGRDATFVIQMSNLSEAHLPGTYQLQVADDSNTDGLILSIDGSPLTTPRPFTIEYNQTIEKTLKVRQSDQGILEYRDIKLILSSTCDGNIASEATLDVEYIPSCTDLKLTANNTLVNTTSGTEVNFRISEYDRTFRNFAAIRLQYKNVNDHTWTTLREFINKEALIPKTNSNEMITSASIEYVYNLNLLTDGEYDFRAISVGLIGNDEIIVPSAETHIVKDMKAPQLLGNASPANGILTPEGEISVLFNENIRNNYVADRNISVKAILNGNLIDDAVALKLDAAQPATTEANIVLANKPFSIEAWFQRTPGQAGTLFAHGNDFSLGFDANNKVVVKFGKETFTSVSTLNGANWQYIGFVYDNEALTFGVYSLAGDETKNIFTANKVTAPYSGNGKLYVGAKADNSNAFTGAVHDITLWNATRIIADASADKNTVKTGTERNLIGYWQLNEGHGKVAQDKARSRHLSLPNENYWYLQNVNKAVSFNGTSNHLLINTTNIPVSSDESYLVEFWFKGQTQANATLFSCGDGVIESNASNKLSIGFDANRKLILKAKGGSYSLSNADFLDNSWHHLALNSIRNGSTIVYVDGTAIKQLSGTAVGGLQGATIALGARRYTLDNVSYTTNNFFKGSIDEVRIWKASVTADVIRRNIYNRLSGNENGLIAYYPFEKTFINAYSQQVTEGTLEDRVIENPETGLAPAAPATGSSTFTDQSPALKEARTLENVAHTWTASNNKVVINIVEPAYRIENSTLEMTVSGILDLNNNPVAQPIAWSAYVNMNRLNWSDSELIISKEYLDEKTVEVFISNESGKEENWTISNIPSWLTVSKLYGSLKPLSNEKLTFKVKSSTPVGSYEDILYLTGSNQIDAPLGLSLKVSSPKPDWSVNPANFESSMNLIAQLHFEGAVSEDAEDLVAAFVNDTCIGVASPVYYGNYDAYYIITNIYGNDNWDGRKVTFKAWDASTGEIYPVVSTGTTDVVFVANKLYGSIAVPVILNAENKVEQQMQLSKGWNWLSLNIRPDDLSVGNVFQSVRSNTVLLKSKTGIGVVENNKWVVGSDLTAIEIAKMYKLNVNASVPFRLIGNKVNPLETLVSIRKNWNWIGYTPQFSLSTQDALADLEAVEGDLIKGQNQFAIYAGNAWIGPLQTLAPGKGYLYQSQANSDKQFHYPSVSSSLRSAQYIAVPSYWIPVDENAYPGSMSIIAVVKNGDEIVSDVEVGVFAGDECRGAQTTLDNGLLLLSVAGDDNQIPLTFKVYEPSSDAVSNPVQTLTFREDAIYGSASEPYVIQLSPAGLTQLTANNLRIYPTQVKNVLHVDSDDNTLRAIRIYDVSGSIVRGIDNASSANTINVSALSQGVYIVAVETTGGERFTALIFK</sequence>
<dbReference type="Pfam" id="PF13385">
    <property type="entry name" value="Laminin_G_3"/>
    <property type="match status" value="3"/>
</dbReference>
<evidence type="ECO:0000313" key="8">
    <source>
        <dbReference type="Proteomes" id="UP000324575"/>
    </source>
</evidence>
<dbReference type="Pfam" id="PF18962">
    <property type="entry name" value="Por_Secre_tail"/>
    <property type="match status" value="1"/>
</dbReference>
<keyword evidence="7" id="KW-0645">Protease</keyword>
<protein>
    <submittedName>
        <fullName evidence="7">Immunoglobulin A1 protease</fullName>
        <ecNumber evidence="7">3.4.24.13</ecNumber>
    </submittedName>
</protein>
<comment type="caution">
    <text evidence="7">The sequence shown here is derived from an EMBL/GenBank/DDBJ whole genome shotgun (WGS) entry which is preliminary data.</text>
</comment>
<dbReference type="GO" id="GO:0046872">
    <property type="term" value="F:metal ion binding"/>
    <property type="evidence" value="ECO:0007669"/>
    <property type="project" value="UniProtKB-KW"/>
</dbReference>
<dbReference type="Gene3D" id="2.160.20.110">
    <property type="match status" value="1"/>
</dbReference>
<keyword evidence="3" id="KW-0106">Calcium</keyword>
<keyword evidence="4" id="KW-1015">Disulfide bond</keyword>
<evidence type="ECO:0000256" key="5">
    <source>
        <dbReference type="SAM" id="SignalP"/>
    </source>
</evidence>
<name>A0A5M8P3T0_9BACT</name>
<keyword evidence="2" id="KW-0479">Metal-binding</keyword>
<feature type="chain" id="PRO_5024295449" evidence="5">
    <location>
        <begin position="45"/>
        <end position="3360"/>
    </location>
</feature>
<dbReference type="Gene3D" id="2.60.120.200">
    <property type="match status" value="3"/>
</dbReference>
<feature type="signal peptide" evidence="5">
    <location>
        <begin position="1"/>
        <end position="44"/>
    </location>
</feature>